<feature type="region of interest" description="Disordered" evidence="6">
    <location>
        <begin position="87"/>
        <end position="111"/>
    </location>
</feature>
<feature type="coiled-coil region" evidence="5">
    <location>
        <begin position="362"/>
        <end position="396"/>
    </location>
</feature>
<evidence type="ECO:0000256" key="2">
    <source>
        <dbReference type="ARBA" id="ARBA00022490"/>
    </source>
</evidence>
<feature type="compositionally biased region" description="Basic and acidic residues" evidence="6">
    <location>
        <begin position="258"/>
        <end position="269"/>
    </location>
</feature>
<comment type="subcellular location">
    <subcellularLocation>
        <location evidence="1">Cytoplasm</location>
        <location evidence="1">Cytoskeleton</location>
        <location evidence="1">Microtubule organizing center</location>
        <location evidence="1">Centrosome</location>
        <location evidence="1">Centriole</location>
    </subcellularLocation>
</comment>
<feature type="region of interest" description="Disordered" evidence="6">
    <location>
        <begin position="225"/>
        <end position="269"/>
    </location>
</feature>
<evidence type="ECO:0000256" key="1">
    <source>
        <dbReference type="ARBA" id="ARBA00004114"/>
    </source>
</evidence>
<keyword evidence="3" id="KW-0206">Cytoskeleton</keyword>
<feature type="compositionally biased region" description="Low complexity" evidence="6">
    <location>
        <begin position="87"/>
        <end position="96"/>
    </location>
</feature>
<keyword evidence="5" id="KW-0175">Coiled coil</keyword>
<feature type="coiled-coil region" evidence="5">
    <location>
        <begin position="423"/>
        <end position="457"/>
    </location>
</feature>
<evidence type="ECO:0000256" key="6">
    <source>
        <dbReference type="SAM" id="MobiDB-lite"/>
    </source>
</evidence>
<dbReference type="PANTHER" id="PTHR20544">
    <property type="entry name" value="CENTROSOMAL PROTEIN CEP135"/>
    <property type="match status" value="1"/>
</dbReference>
<evidence type="ECO:0000256" key="5">
    <source>
        <dbReference type="SAM" id="Coils"/>
    </source>
</evidence>
<feature type="coiled-coil region" evidence="5">
    <location>
        <begin position="272"/>
        <end position="336"/>
    </location>
</feature>
<feature type="compositionally biased region" description="Polar residues" evidence="6">
    <location>
        <begin position="51"/>
        <end position="61"/>
    </location>
</feature>
<comment type="caution">
    <text evidence="7">The sequence shown here is derived from an EMBL/GenBank/DDBJ whole genome shotgun (WGS) entry which is preliminary data.</text>
</comment>
<dbReference type="EMBL" id="JAXCGZ010002483">
    <property type="protein sequence ID" value="KAK7083847.1"/>
    <property type="molecule type" value="Genomic_DNA"/>
</dbReference>
<accession>A0AAN8XGH6</accession>
<evidence type="ECO:0000256" key="4">
    <source>
        <dbReference type="ARBA" id="ARBA00038123"/>
    </source>
</evidence>
<evidence type="ECO:0000313" key="7">
    <source>
        <dbReference type="EMBL" id="KAK7083847.1"/>
    </source>
</evidence>
<comment type="similarity">
    <text evidence="4">Belongs to the CEP135/TSGA10 family.</text>
</comment>
<feature type="coiled-coil region" evidence="5">
    <location>
        <begin position="546"/>
        <end position="636"/>
    </location>
</feature>
<dbReference type="Gene3D" id="1.10.287.1490">
    <property type="match status" value="1"/>
</dbReference>
<dbReference type="GO" id="GO:0005814">
    <property type="term" value="C:centriole"/>
    <property type="evidence" value="ECO:0007669"/>
    <property type="project" value="UniProtKB-SubCell"/>
</dbReference>
<name>A0AAN8XGH6_HALRR</name>
<protein>
    <submittedName>
        <fullName evidence="7">Uncharacterized protein</fullName>
    </submittedName>
</protein>
<organism evidence="7 8">
    <name type="scientific">Halocaridina rubra</name>
    <name type="common">Hawaiian red shrimp</name>
    <dbReference type="NCBI Taxonomy" id="373956"/>
    <lineage>
        <taxon>Eukaryota</taxon>
        <taxon>Metazoa</taxon>
        <taxon>Ecdysozoa</taxon>
        <taxon>Arthropoda</taxon>
        <taxon>Crustacea</taxon>
        <taxon>Multicrustacea</taxon>
        <taxon>Malacostraca</taxon>
        <taxon>Eumalacostraca</taxon>
        <taxon>Eucarida</taxon>
        <taxon>Decapoda</taxon>
        <taxon>Pleocyemata</taxon>
        <taxon>Caridea</taxon>
        <taxon>Atyoidea</taxon>
        <taxon>Atyidae</taxon>
        <taxon>Halocaridina</taxon>
    </lineage>
</organism>
<evidence type="ECO:0000313" key="8">
    <source>
        <dbReference type="Proteomes" id="UP001381693"/>
    </source>
</evidence>
<evidence type="ECO:0000256" key="3">
    <source>
        <dbReference type="ARBA" id="ARBA00023212"/>
    </source>
</evidence>
<reference evidence="7 8" key="1">
    <citation type="submission" date="2023-11" db="EMBL/GenBank/DDBJ databases">
        <title>Halocaridina rubra genome assembly.</title>
        <authorList>
            <person name="Smith C."/>
        </authorList>
    </citation>
    <scope>NUCLEOTIDE SEQUENCE [LARGE SCALE GENOMIC DNA]</scope>
    <source>
        <strain evidence="7">EP-1</strain>
        <tissue evidence="7">Whole</tissue>
    </source>
</reference>
<dbReference type="PANTHER" id="PTHR20544:SF0">
    <property type="entry name" value="NUCLEOPROTEIN TPR_MLP1 DOMAIN-CONTAINING PROTEIN"/>
    <property type="match status" value="1"/>
</dbReference>
<dbReference type="InterPro" id="IPR051877">
    <property type="entry name" value="Centriole_BasalBody_StrucProt"/>
</dbReference>
<feature type="non-terminal residue" evidence="7">
    <location>
        <position position="637"/>
    </location>
</feature>
<feature type="region of interest" description="Disordered" evidence="6">
    <location>
        <begin position="182"/>
        <end position="201"/>
    </location>
</feature>
<sequence>MLVSYVNFRSWSNYFLPHFAYYFCSPSCPPGTGPNNRIYFSVITGLHGGNKNQHYTESSSQGEKRQAEREREYYSEQVLQLLDILKSKPSSTPSSPMQIGKPRAKPLSPESELAKVMHERDVLKQERDFYKMQYQSLKSLQASAVNGSGASVTSGPTIGPAAAGPGVVSPPGMGVIGGGPPGVVGPSGSPPPRPQSVPTGAIDVETIRRERDFFKQQMEYFRTQYNTVLSRPPPPSTARSVDADKSRPPLTRTSSDASPHHEPESPALRSELRVYQQERDFFRQQYENLKASLAQPVVPPGGGEESVDINNIIREKDMLQQERDFFRSQYNEISRRMAQTAVTTPSVPQTIRQEIESLLSEKRGIAIAKADLEAQVKNLTEKLSEVEHEKKSIDDHTRELHSAIERLQDAATSKYPPSTQAFIMEIRKARDSALSDLDKVKKERDQLRGKLRDATSHQMREKAAFEEETANLRHQTEEGGRVAVDLQQRLQSQAILISSVQDQVQSLQNALEQAHGELGLQGKQSDEIKRLLEKKVGQIGDTEHQLEFRLNQLSTAESRLKELEAQLSRITQELAQSRAECSAMKNNLNRMDHDKDLLNTELDTKTEHVVSLREELRKREAMIAQLEGNITKLEGKL</sequence>
<feature type="region of interest" description="Disordered" evidence="6">
    <location>
        <begin position="51"/>
        <end position="71"/>
    </location>
</feature>
<feature type="compositionally biased region" description="Basic and acidic residues" evidence="6">
    <location>
        <begin position="62"/>
        <end position="71"/>
    </location>
</feature>
<proteinExistence type="inferred from homology"/>
<gene>
    <name evidence="7" type="ORF">SK128_028622</name>
</gene>
<keyword evidence="8" id="KW-1185">Reference proteome</keyword>
<keyword evidence="2" id="KW-0963">Cytoplasm</keyword>
<dbReference type="AlphaFoldDB" id="A0AAN8XGH6"/>
<dbReference type="Proteomes" id="UP001381693">
    <property type="component" value="Unassembled WGS sequence"/>
</dbReference>